<reference evidence="1" key="1">
    <citation type="submission" date="2023-07" db="EMBL/GenBank/DDBJ databases">
        <title>Genome content predicts the carbon catabolic preferences of heterotrophic bacteria.</title>
        <authorList>
            <person name="Gralka M."/>
        </authorList>
    </citation>
    <scope>NUCLEOTIDE SEQUENCE</scope>
    <source>
        <strain evidence="1">I2M16</strain>
    </source>
</reference>
<proteinExistence type="predicted"/>
<dbReference type="AlphaFoldDB" id="A0AAW7XHT4"/>
<accession>A0AAW7XHT4</accession>
<dbReference type="RefSeq" id="WP_175574744.1">
    <property type="nucleotide sequence ID" value="NZ_CP041336.1"/>
</dbReference>
<protein>
    <submittedName>
        <fullName evidence="1">Uncharacterized protein</fullName>
    </submittedName>
</protein>
<name>A0AAW7XHT4_9GAMM</name>
<dbReference type="EMBL" id="JAUOPG010000005">
    <property type="protein sequence ID" value="MDO6453868.1"/>
    <property type="molecule type" value="Genomic_DNA"/>
</dbReference>
<dbReference type="GeneID" id="89454777"/>
<organism evidence="1 2">
    <name type="scientific">Neptunomonas phycophila</name>
    <dbReference type="NCBI Taxonomy" id="1572645"/>
    <lineage>
        <taxon>Bacteria</taxon>
        <taxon>Pseudomonadati</taxon>
        <taxon>Pseudomonadota</taxon>
        <taxon>Gammaproteobacteria</taxon>
        <taxon>Oceanospirillales</taxon>
        <taxon>Oceanospirillaceae</taxon>
        <taxon>Neptunomonas</taxon>
    </lineage>
</organism>
<gene>
    <name evidence="1" type="ORF">Q4490_09845</name>
</gene>
<comment type="caution">
    <text evidence="1">The sequence shown here is derived from an EMBL/GenBank/DDBJ whole genome shotgun (WGS) entry which is preliminary data.</text>
</comment>
<dbReference type="Proteomes" id="UP001169862">
    <property type="component" value="Unassembled WGS sequence"/>
</dbReference>
<sequence length="56" mass="6150">MMSIRFVMHSSLLVLASAMTFANAYLATIKVLLMTLGEAIQKLPKKKATSMPAQHD</sequence>
<evidence type="ECO:0000313" key="1">
    <source>
        <dbReference type="EMBL" id="MDO6453868.1"/>
    </source>
</evidence>
<evidence type="ECO:0000313" key="2">
    <source>
        <dbReference type="Proteomes" id="UP001169862"/>
    </source>
</evidence>